<dbReference type="EMBL" id="CM000880">
    <property type="protein sequence ID" value="PNT75012.1"/>
    <property type="molecule type" value="Genomic_DNA"/>
</dbReference>
<reference evidence="2" key="2">
    <citation type="submission" date="2017-06" db="EMBL/GenBank/DDBJ databases">
        <title>WGS assembly of Brachypodium distachyon.</title>
        <authorList>
            <consortium name="The International Brachypodium Initiative"/>
            <person name="Lucas S."/>
            <person name="Harmon-Smith M."/>
            <person name="Lail K."/>
            <person name="Tice H."/>
            <person name="Grimwood J."/>
            <person name="Bruce D."/>
            <person name="Barry K."/>
            <person name="Shu S."/>
            <person name="Lindquist E."/>
            <person name="Wang M."/>
            <person name="Pitluck S."/>
            <person name="Vogel J.P."/>
            <person name="Garvin D.F."/>
            <person name="Mockler T.C."/>
            <person name="Schmutz J."/>
            <person name="Rokhsar D."/>
            <person name="Bevan M.W."/>
        </authorList>
    </citation>
    <scope>NUCLEOTIDE SEQUENCE</scope>
    <source>
        <strain evidence="2">Bd21</strain>
    </source>
</reference>
<evidence type="ECO:0000256" key="1">
    <source>
        <dbReference type="SAM" id="MobiDB-lite"/>
    </source>
</evidence>
<accession>A0A2K2DL53</accession>
<sequence>MYIDNDEEFPAEKYLEHGKDNGLAHQHGSSSIPLSTNGFLQEKNKTKQNFQDTTARTRRQQDTQRRTQCHIPSKRKHSSSMELGSEFTHVSLDEAIDAKEKLVRERFNCKTIGDAYALG</sequence>
<evidence type="ECO:0000313" key="3">
    <source>
        <dbReference type="EnsemblPlants" id="PNT75012"/>
    </source>
</evidence>
<dbReference type="OrthoDB" id="694021at2759"/>
<evidence type="ECO:0000313" key="2">
    <source>
        <dbReference type="EMBL" id="PNT75012.1"/>
    </source>
</evidence>
<organism evidence="2">
    <name type="scientific">Brachypodium distachyon</name>
    <name type="common">Purple false brome</name>
    <name type="synonym">Trachynia distachya</name>
    <dbReference type="NCBI Taxonomy" id="15368"/>
    <lineage>
        <taxon>Eukaryota</taxon>
        <taxon>Viridiplantae</taxon>
        <taxon>Streptophyta</taxon>
        <taxon>Embryophyta</taxon>
        <taxon>Tracheophyta</taxon>
        <taxon>Spermatophyta</taxon>
        <taxon>Magnoliopsida</taxon>
        <taxon>Liliopsida</taxon>
        <taxon>Poales</taxon>
        <taxon>Poaceae</taxon>
        <taxon>BOP clade</taxon>
        <taxon>Pooideae</taxon>
        <taxon>Stipodae</taxon>
        <taxon>Brachypodieae</taxon>
        <taxon>Brachypodium</taxon>
    </lineage>
</organism>
<dbReference type="Proteomes" id="UP000008810">
    <property type="component" value="Chromosome 1"/>
</dbReference>
<name>A0A2K2DL53_BRADI</name>
<gene>
    <name evidence="2" type="ORF">BRADI_1g26230v3</name>
</gene>
<evidence type="ECO:0000313" key="4">
    <source>
        <dbReference type="Proteomes" id="UP000008810"/>
    </source>
</evidence>
<feature type="compositionally biased region" description="Polar residues" evidence="1">
    <location>
        <begin position="27"/>
        <end position="39"/>
    </location>
</feature>
<reference evidence="3" key="3">
    <citation type="submission" date="2018-08" db="UniProtKB">
        <authorList>
            <consortium name="EnsemblPlants"/>
        </authorList>
    </citation>
    <scope>IDENTIFICATION</scope>
    <source>
        <strain evidence="3">cv. Bd21</strain>
    </source>
</reference>
<keyword evidence="4" id="KW-1185">Reference proteome</keyword>
<reference evidence="2 3" key="1">
    <citation type="journal article" date="2010" name="Nature">
        <title>Genome sequencing and analysis of the model grass Brachypodium distachyon.</title>
        <authorList>
            <consortium name="International Brachypodium Initiative"/>
        </authorList>
    </citation>
    <scope>NUCLEOTIDE SEQUENCE [LARGE SCALE GENOMIC DNA]</scope>
    <source>
        <strain evidence="2 3">Bd21</strain>
    </source>
</reference>
<dbReference type="EnsemblPlants" id="PNT75012">
    <property type="protein sequence ID" value="PNT75012"/>
    <property type="gene ID" value="BRADI_1g26230v3"/>
</dbReference>
<protein>
    <submittedName>
        <fullName evidence="2 3">Uncharacterized protein</fullName>
    </submittedName>
</protein>
<proteinExistence type="predicted"/>
<dbReference type="AlphaFoldDB" id="A0A2K2DL53"/>
<feature type="region of interest" description="Disordered" evidence="1">
    <location>
        <begin position="16"/>
        <end position="83"/>
    </location>
</feature>
<dbReference type="Gramene" id="PNT75012">
    <property type="protein sequence ID" value="PNT75012"/>
    <property type="gene ID" value="BRADI_1g26230v3"/>
</dbReference>
<dbReference type="InParanoid" id="A0A2K2DL53"/>